<dbReference type="Gene3D" id="1.10.510.10">
    <property type="entry name" value="Transferase(Phosphotransferase) domain 1"/>
    <property type="match status" value="1"/>
</dbReference>
<dbReference type="EMBL" id="MU151173">
    <property type="protein sequence ID" value="KAF9448093.1"/>
    <property type="molecule type" value="Genomic_DNA"/>
</dbReference>
<dbReference type="InterPro" id="IPR001245">
    <property type="entry name" value="Ser-Thr/Tyr_kinase_cat_dom"/>
</dbReference>
<gene>
    <name evidence="2" type="ORF">P691DRAFT_760195</name>
</gene>
<reference evidence="2" key="1">
    <citation type="submission" date="2020-11" db="EMBL/GenBank/DDBJ databases">
        <authorList>
            <consortium name="DOE Joint Genome Institute"/>
            <person name="Ahrendt S."/>
            <person name="Riley R."/>
            <person name="Andreopoulos W."/>
            <person name="Labutti K."/>
            <person name="Pangilinan J."/>
            <person name="Ruiz-Duenas F.J."/>
            <person name="Barrasa J.M."/>
            <person name="Sanchez-Garcia M."/>
            <person name="Camarero S."/>
            <person name="Miyauchi S."/>
            <person name="Serrano A."/>
            <person name="Linde D."/>
            <person name="Babiker R."/>
            <person name="Drula E."/>
            <person name="Ayuso-Fernandez I."/>
            <person name="Pacheco R."/>
            <person name="Padilla G."/>
            <person name="Ferreira P."/>
            <person name="Barriuso J."/>
            <person name="Kellner H."/>
            <person name="Castanera R."/>
            <person name="Alfaro M."/>
            <person name="Ramirez L."/>
            <person name="Pisabarro A.G."/>
            <person name="Kuo A."/>
            <person name="Tritt A."/>
            <person name="Lipzen A."/>
            <person name="He G."/>
            <person name="Yan M."/>
            <person name="Ng V."/>
            <person name="Cullen D."/>
            <person name="Martin F."/>
            <person name="Rosso M.-N."/>
            <person name="Henrissat B."/>
            <person name="Hibbett D."/>
            <person name="Martinez A.T."/>
            <person name="Grigoriev I.V."/>
        </authorList>
    </citation>
    <scope>NUCLEOTIDE SEQUENCE</scope>
    <source>
        <strain evidence="2">MF-IS2</strain>
    </source>
</reference>
<dbReference type="GO" id="GO:0004674">
    <property type="term" value="F:protein serine/threonine kinase activity"/>
    <property type="evidence" value="ECO:0007669"/>
    <property type="project" value="TreeGrafter"/>
</dbReference>
<evidence type="ECO:0000259" key="1">
    <source>
        <dbReference type="PROSITE" id="PS50011"/>
    </source>
</evidence>
<evidence type="ECO:0000313" key="3">
    <source>
        <dbReference type="Proteomes" id="UP000807342"/>
    </source>
</evidence>
<keyword evidence="2" id="KW-0418">Kinase</keyword>
<evidence type="ECO:0000313" key="2">
    <source>
        <dbReference type="EMBL" id="KAF9448093.1"/>
    </source>
</evidence>
<dbReference type="Proteomes" id="UP000807342">
    <property type="component" value="Unassembled WGS sequence"/>
</dbReference>
<organism evidence="2 3">
    <name type="scientific">Macrolepiota fuliginosa MF-IS2</name>
    <dbReference type="NCBI Taxonomy" id="1400762"/>
    <lineage>
        <taxon>Eukaryota</taxon>
        <taxon>Fungi</taxon>
        <taxon>Dikarya</taxon>
        <taxon>Basidiomycota</taxon>
        <taxon>Agaricomycotina</taxon>
        <taxon>Agaricomycetes</taxon>
        <taxon>Agaricomycetidae</taxon>
        <taxon>Agaricales</taxon>
        <taxon>Agaricineae</taxon>
        <taxon>Agaricaceae</taxon>
        <taxon>Macrolepiota</taxon>
    </lineage>
</organism>
<feature type="domain" description="Protein kinase" evidence="1">
    <location>
        <begin position="47"/>
        <end position="325"/>
    </location>
</feature>
<sequence>MVTTVIVTLDNEDTPEDLRLPVLYAVMRLCRASGTYPQCLALWGVRCDERQPVTSGRFGEIWRGYFEDRPVALKVARLTQKAKIDHFTKNFSREAILWRSLTHPNLQPFYGIYRLGDPDNRVCLVSPWAENGNINEYLEANPEAPRFPLVFDILAGLGYLHQRKVVHGDLKCACANILMSPLGSACLADFGLSSVVDTEILRWTSLETMTQTGGTIRWEAPELMDELDDGSAPKPTLLSDVYSMASVMYEVLTGQIPFYEFPREATVLSKIMKGITPTKPSMDSTLELTDEVWGVMQSCWSLDPNERLTVEQTSEVLQQLPRPSLTEERIAQNQTKLKHPKITPLTPQDFIAAVRGHANVGFSEEEVKLLQEYTVGPYWSLSF</sequence>
<dbReference type="InterPro" id="IPR000719">
    <property type="entry name" value="Prot_kinase_dom"/>
</dbReference>
<dbReference type="GO" id="GO:0005524">
    <property type="term" value="F:ATP binding"/>
    <property type="evidence" value="ECO:0007669"/>
    <property type="project" value="InterPro"/>
</dbReference>
<keyword evidence="2" id="KW-0808">Transferase</keyword>
<proteinExistence type="predicted"/>
<dbReference type="AlphaFoldDB" id="A0A9P5XBQ9"/>
<dbReference type="OrthoDB" id="122279at2759"/>
<dbReference type="PANTHER" id="PTHR44329">
    <property type="entry name" value="SERINE/THREONINE-PROTEIN KINASE TNNI3K-RELATED"/>
    <property type="match status" value="1"/>
</dbReference>
<dbReference type="InterPro" id="IPR011009">
    <property type="entry name" value="Kinase-like_dom_sf"/>
</dbReference>
<dbReference type="PROSITE" id="PS50011">
    <property type="entry name" value="PROTEIN_KINASE_DOM"/>
    <property type="match status" value="1"/>
</dbReference>
<dbReference type="InterPro" id="IPR051681">
    <property type="entry name" value="Ser/Thr_Kinases-Pseudokinases"/>
</dbReference>
<name>A0A9P5XBQ9_9AGAR</name>
<protein>
    <submittedName>
        <fullName evidence="2">Kinase-like protein</fullName>
    </submittedName>
</protein>
<keyword evidence="3" id="KW-1185">Reference proteome</keyword>
<dbReference type="Pfam" id="PF07714">
    <property type="entry name" value="PK_Tyr_Ser-Thr"/>
    <property type="match status" value="1"/>
</dbReference>
<accession>A0A9P5XBQ9</accession>
<dbReference type="SUPFAM" id="SSF56112">
    <property type="entry name" value="Protein kinase-like (PK-like)"/>
    <property type="match status" value="1"/>
</dbReference>
<comment type="caution">
    <text evidence="2">The sequence shown here is derived from an EMBL/GenBank/DDBJ whole genome shotgun (WGS) entry which is preliminary data.</text>
</comment>